<dbReference type="GO" id="GO:0035556">
    <property type="term" value="P:intracellular signal transduction"/>
    <property type="evidence" value="ECO:0007669"/>
    <property type="project" value="InterPro"/>
</dbReference>
<evidence type="ECO:0000313" key="3">
    <source>
        <dbReference type="EMBL" id="QCW80865.1"/>
    </source>
</evidence>
<accession>A0A4V1IJB9</accession>
<gene>
    <name evidence="3" type="ORF">EQU24_00280</name>
</gene>
<dbReference type="PANTHER" id="PTHR43081">
    <property type="entry name" value="ADENYLATE CYCLASE, TERMINAL-DIFFERENTIATION SPECIFIC-RELATED"/>
    <property type="match status" value="1"/>
</dbReference>
<dbReference type="RefSeq" id="WP_017841424.1">
    <property type="nucleotide sequence ID" value="NZ_CP035467.1"/>
</dbReference>
<keyword evidence="1" id="KW-0472">Membrane</keyword>
<dbReference type="KEGG" id="mbur:EQU24_00280"/>
<dbReference type="PROSITE" id="PS50125">
    <property type="entry name" value="GUANYLATE_CYCLASE_2"/>
    <property type="match status" value="1"/>
</dbReference>
<dbReference type="InterPro" id="IPR029787">
    <property type="entry name" value="Nucleotide_cyclase"/>
</dbReference>
<dbReference type="Proteomes" id="UP000305881">
    <property type="component" value="Chromosome"/>
</dbReference>
<proteinExistence type="predicted"/>
<dbReference type="Pfam" id="PF00211">
    <property type="entry name" value="Guanylate_cyc"/>
    <property type="match status" value="1"/>
</dbReference>
<feature type="transmembrane region" description="Helical" evidence="1">
    <location>
        <begin position="341"/>
        <end position="360"/>
    </location>
</feature>
<dbReference type="GO" id="GO:0006171">
    <property type="term" value="P:cAMP biosynthetic process"/>
    <property type="evidence" value="ECO:0007669"/>
    <property type="project" value="TreeGrafter"/>
</dbReference>
<sequence>MLDLPINRWIVLIPLIAAAFLAGLILDRLAGTAIDDWIHDSALVFQAREEWRYTAVVVLDHGVPIDVGRKQALPLFAKATERIIAAGGKGVFLDAVVSKEMEGRMPYAACIESPGAVQWSQPRCAASPTGECRMSNSELGNAPLQMPAFAIEHFKIAPYFSGQEALPDFLLYGLEAAFAVPENGLVASDRLVSKNNSPISRWLDLSPDHAVVALTRFILPQNTGDDYLHGPDDELCDGRRPCRRIRLSKPQFVISEEGNRPMIPVSRLASCDSEIAERTAALLRDKVAVFQLTAPDEATDVLVTPMTTGLFGPHLPTHGAQFLVDAVETLLNRDHPRAPALPVKAALFLIAALIGVLSGAYLKQSFVWFIGGLFITAVGSLCYLNDLVQLWPVTTSMIVFIAGVGQTIGMHLIIGSREGKLIINYMPRQIHNLLISLKPNETFQNRRRFALVLMSDLAGYTTVTGFIKDPAEVLNLMNDYLSETSLILQDKYNGWLEDYVGDMVCYYWPYQYNEGENIAACANALQAALELVTLQKRFFATLEERYDRKIEADVLKRIHAIIDAGVGLTAGSVVMGDLGPKKGVRKFGILGDPMNLAARVESLTRLFNTEIIVTEDFIGAARQLNYPVRRLGRLQVKGRNEPATLYAVGHAGDSRFSPDAIAAWENWLAGIETHSSATSECPEVYRKDRSTITKWLERRLLGADGVWHLDEK</sequence>
<dbReference type="SUPFAM" id="SSF55073">
    <property type="entry name" value="Nucleotide cyclase"/>
    <property type="match status" value="1"/>
</dbReference>
<evidence type="ECO:0000256" key="1">
    <source>
        <dbReference type="SAM" id="Phobius"/>
    </source>
</evidence>
<dbReference type="AlphaFoldDB" id="A0A4V1IJB9"/>
<dbReference type="PANTHER" id="PTHR43081:SF1">
    <property type="entry name" value="ADENYLATE CYCLASE, TERMINAL-DIFFERENTIATION SPECIFIC"/>
    <property type="match status" value="1"/>
</dbReference>
<evidence type="ECO:0000259" key="2">
    <source>
        <dbReference type="PROSITE" id="PS50125"/>
    </source>
</evidence>
<keyword evidence="1" id="KW-1133">Transmembrane helix</keyword>
<name>A0A4V1IJB9_METBY</name>
<feature type="domain" description="Guanylate cyclase" evidence="2">
    <location>
        <begin position="451"/>
        <end position="601"/>
    </location>
</feature>
<organism evidence="3 4">
    <name type="scientific">Methylotuvimicrobium buryatense</name>
    <name type="common">Methylomicrobium buryatense</name>
    <dbReference type="NCBI Taxonomy" id="95641"/>
    <lineage>
        <taxon>Bacteria</taxon>
        <taxon>Pseudomonadati</taxon>
        <taxon>Pseudomonadota</taxon>
        <taxon>Gammaproteobacteria</taxon>
        <taxon>Methylococcales</taxon>
        <taxon>Methylococcaceae</taxon>
        <taxon>Methylotuvimicrobium</taxon>
    </lineage>
</organism>
<dbReference type="CDD" id="cd07302">
    <property type="entry name" value="CHD"/>
    <property type="match status" value="1"/>
</dbReference>
<dbReference type="Gene3D" id="3.30.70.1230">
    <property type="entry name" value="Nucleotide cyclase"/>
    <property type="match status" value="1"/>
</dbReference>
<feature type="transmembrane region" description="Helical" evidence="1">
    <location>
        <begin position="396"/>
        <end position="414"/>
    </location>
</feature>
<evidence type="ECO:0000313" key="4">
    <source>
        <dbReference type="Proteomes" id="UP000305881"/>
    </source>
</evidence>
<dbReference type="STRING" id="675511.GCA_000341735_02947"/>
<keyword evidence="1" id="KW-0812">Transmembrane</keyword>
<dbReference type="InterPro" id="IPR050697">
    <property type="entry name" value="Adenylyl/Guanylyl_Cyclase_3/4"/>
</dbReference>
<dbReference type="OrthoDB" id="9806704at2"/>
<dbReference type="InterPro" id="IPR001054">
    <property type="entry name" value="A/G_cyclase"/>
</dbReference>
<feature type="transmembrane region" description="Helical" evidence="1">
    <location>
        <begin position="366"/>
        <end position="384"/>
    </location>
</feature>
<keyword evidence="4" id="KW-1185">Reference proteome</keyword>
<dbReference type="EMBL" id="CP035467">
    <property type="protein sequence ID" value="QCW80865.1"/>
    <property type="molecule type" value="Genomic_DNA"/>
</dbReference>
<reference evidence="4" key="1">
    <citation type="journal article" date="2019" name="J. Bacteriol.">
        <title>A Mutagenic Screen Identifies a TonB-Dependent Receptor Required for the Lanthanide Metal Switch in the Type I Methanotroph 'Methylotuvimicrobium buryatense' 5GB1C.</title>
        <authorList>
            <person name="Groom J.D."/>
            <person name="Ford S.M."/>
            <person name="Pesesky M.W."/>
            <person name="Lidstrom M.E."/>
        </authorList>
    </citation>
    <scope>NUCLEOTIDE SEQUENCE [LARGE SCALE GENOMIC DNA]</scope>
    <source>
        <strain evidence="4">5GB1C</strain>
    </source>
</reference>
<dbReference type="GO" id="GO:0004016">
    <property type="term" value="F:adenylate cyclase activity"/>
    <property type="evidence" value="ECO:0007669"/>
    <property type="project" value="UniProtKB-ARBA"/>
</dbReference>
<protein>
    <submittedName>
        <fullName evidence="3">Adenylate/guanylate cyclase domain-containing protein</fullName>
    </submittedName>
</protein>
<feature type="transmembrane region" description="Helical" evidence="1">
    <location>
        <begin position="6"/>
        <end position="26"/>
    </location>
</feature>